<sequence>PFGPCVQLQTALLFQHRVRAMSACEGKGGGEAKEGWTPVQYLWKSRIPLIAAPVLLALQHTERHVETEFAFELPLLLFLALGTGYLRLPFSITWWLVLLAAFALQTRFLLGVATVLSLSVLITWYGLRLRHAAAISALWAGVPVSPGSRRAWQVWDLCVHFGPAVAVLFRHGPSLGLLEAPHPGLVTPGCALAALPMSLLWLAGLRLSWGSGCDLALSRHAYRTSVELPKEA</sequence>
<accession>A0ABP0NUZ5</accession>
<keyword evidence="1" id="KW-1133">Transmembrane helix</keyword>
<comment type="caution">
    <text evidence="2">The sequence shown here is derived from an EMBL/GenBank/DDBJ whole genome shotgun (WGS) entry which is preliminary data.</text>
</comment>
<evidence type="ECO:0000313" key="3">
    <source>
        <dbReference type="Proteomes" id="UP001642484"/>
    </source>
</evidence>
<gene>
    <name evidence="2" type="ORF">CCMP2556_LOCUS33216</name>
</gene>
<evidence type="ECO:0008006" key="4">
    <source>
        <dbReference type="Google" id="ProtNLM"/>
    </source>
</evidence>
<keyword evidence="1" id="KW-0472">Membrane</keyword>
<keyword evidence="1" id="KW-0812">Transmembrane</keyword>
<feature type="transmembrane region" description="Helical" evidence="1">
    <location>
        <begin position="94"/>
        <end position="127"/>
    </location>
</feature>
<proteinExistence type="predicted"/>
<evidence type="ECO:0000256" key="1">
    <source>
        <dbReference type="SAM" id="Phobius"/>
    </source>
</evidence>
<organism evidence="2 3">
    <name type="scientific">Durusdinium trenchii</name>
    <dbReference type="NCBI Taxonomy" id="1381693"/>
    <lineage>
        <taxon>Eukaryota</taxon>
        <taxon>Sar</taxon>
        <taxon>Alveolata</taxon>
        <taxon>Dinophyceae</taxon>
        <taxon>Suessiales</taxon>
        <taxon>Symbiodiniaceae</taxon>
        <taxon>Durusdinium</taxon>
    </lineage>
</organism>
<keyword evidence="3" id="KW-1185">Reference proteome</keyword>
<dbReference type="Proteomes" id="UP001642484">
    <property type="component" value="Unassembled WGS sequence"/>
</dbReference>
<reference evidence="2 3" key="1">
    <citation type="submission" date="2024-02" db="EMBL/GenBank/DDBJ databases">
        <authorList>
            <person name="Chen Y."/>
            <person name="Shah S."/>
            <person name="Dougan E. K."/>
            <person name="Thang M."/>
            <person name="Chan C."/>
        </authorList>
    </citation>
    <scope>NUCLEOTIDE SEQUENCE [LARGE SCALE GENOMIC DNA]</scope>
</reference>
<evidence type="ECO:0000313" key="2">
    <source>
        <dbReference type="EMBL" id="CAK9067605.1"/>
    </source>
</evidence>
<protein>
    <recommendedName>
        <fullName evidence="4">Mannosyltransferase</fullName>
    </recommendedName>
</protein>
<feature type="non-terminal residue" evidence="2">
    <location>
        <position position="232"/>
    </location>
</feature>
<name>A0ABP0NUZ5_9DINO</name>
<dbReference type="EMBL" id="CAXAMN010022248">
    <property type="protein sequence ID" value="CAK9067605.1"/>
    <property type="molecule type" value="Genomic_DNA"/>
</dbReference>
<feature type="non-terminal residue" evidence="2">
    <location>
        <position position="1"/>
    </location>
</feature>